<evidence type="ECO:0000256" key="5">
    <source>
        <dbReference type="ARBA" id="ARBA00022989"/>
    </source>
</evidence>
<keyword evidence="1" id="KW-0813">Transport</keyword>
<dbReference type="InterPro" id="IPR036640">
    <property type="entry name" value="ABC1_TM_sf"/>
</dbReference>
<evidence type="ECO:0000256" key="1">
    <source>
        <dbReference type="ARBA" id="ARBA00022448"/>
    </source>
</evidence>
<dbReference type="AlphaFoldDB" id="A0AAD5ML74"/>
<evidence type="ECO:0000256" key="2">
    <source>
        <dbReference type="ARBA" id="ARBA00022692"/>
    </source>
</evidence>
<organism evidence="9 10">
    <name type="scientific">Parelaphostrongylus tenuis</name>
    <name type="common">Meningeal worm</name>
    <dbReference type="NCBI Taxonomy" id="148309"/>
    <lineage>
        <taxon>Eukaryota</taxon>
        <taxon>Metazoa</taxon>
        <taxon>Ecdysozoa</taxon>
        <taxon>Nematoda</taxon>
        <taxon>Chromadorea</taxon>
        <taxon>Rhabditida</taxon>
        <taxon>Rhabditina</taxon>
        <taxon>Rhabditomorpha</taxon>
        <taxon>Strongyloidea</taxon>
        <taxon>Metastrongylidae</taxon>
        <taxon>Parelaphostrongylus</taxon>
    </lineage>
</organism>
<gene>
    <name evidence="9" type="primary">ABCC10_3</name>
    <name evidence="9" type="ORF">KIN20_019539</name>
</gene>
<dbReference type="Gene3D" id="1.20.1560.10">
    <property type="entry name" value="ABC transporter type 1, transmembrane domain"/>
    <property type="match status" value="1"/>
</dbReference>
<evidence type="ECO:0000259" key="8">
    <source>
        <dbReference type="PROSITE" id="PS50929"/>
    </source>
</evidence>
<dbReference type="InterPro" id="IPR050173">
    <property type="entry name" value="ABC_transporter_C-like"/>
</dbReference>
<name>A0AAD5ML74_PARTN</name>
<sequence>MQFSKNAADWWLSRWTQDQHNITSQLLRGVQMDRSVRFLMIYAAIATANTVFTLIRAFLFAYGGIRAAKHLHMKLLHKLLKTSMSWWDRTPSGRVINRICSDVYTCDDNLPFQTHDSRAEAPCFSESFTVVLSSWGYSEWIIYY</sequence>
<protein>
    <submittedName>
        <fullName evidence="9">Multidrug resistance-associated protein 7</fullName>
    </submittedName>
</protein>
<keyword evidence="2 7" id="KW-0812">Transmembrane</keyword>
<accession>A0AAD5ML74</accession>
<dbReference type="SUPFAM" id="SSF90123">
    <property type="entry name" value="ABC transporter transmembrane region"/>
    <property type="match status" value="1"/>
</dbReference>
<dbReference type="Proteomes" id="UP001196413">
    <property type="component" value="Unassembled WGS sequence"/>
</dbReference>
<evidence type="ECO:0000313" key="10">
    <source>
        <dbReference type="Proteomes" id="UP001196413"/>
    </source>
</evidence>
<keyword evidence="3" id="KW-0547">Nucleotide-binding</keyword>
<dbReference type="PROSITE" id="PS50929">
    <property type="entry name" value="ABC_TM1F"/>
    <property type="match status" value="1"/>
</dbReference>
<comment type="caution">
    <text evidence="9">The sequence shown here is derived from an EMBL/GenBank/DDBJ whole genome shotgun (WGS) entry which is preliminary data.</text>
</comment>
<dbReference type="PANTHER" id="PTHR24223">
    <property type="entry name" value="ATP-BINDING CASSETTE SUB-FAMILY C"/>
    <property type="match status" value="1"/>
</dbReference>
<dbReference type="GO" id="GO:0005524">
    <property type="term" value="F:ATP binding"/>
    <property type="evidence" value="ECO:0007669"/>
    <property type="project" value="UniProtKB-KW"/>
</dbReference>
<feature type="domain" description="ABC transmembrane type-1" evidence="8">
    <location>
        <begin position="21"/>
        <end position="99"/>
    </location>
</feature>
<dbReference type="GO" id="GO:0140359">
    <property type="term" value="F:ABC-type transporter activity"/>
    <property type="evidence" value="ECO:0007669"/>
    <property type="project" value="InterPro"/>
</dbReference>
<proteinExistence type="predicted"/>
<dbReference type="Pfam" id="PF00664">
    <property type="entry name" value="ABC_membrane"/>
    <property type="match status" value="1"/>
</dbReference>
<dbReference type="PANTHER" id="PTHR24223:SF330">
    <property type="entry name" value="ATP-BINDING CASSETTE SUB-FAMILY C MEMBER 10"/>
    <property type="match status" value="1"/>
</dbReference>
<evidence type="ECO:0000256" key="4">
    <source>
        <dbReference type="ARBA" id="ARBA00022840"/>
    </source>
</evidence>
<keyword evidence="5 7" id="KW-1133">Transmembrane helix</keyword>
<evidence type="ECO:0000256" key="7">
    <source>
        <dbReference type="SAM" id="Phobius"/>
    </source>
</evidence>
<dbReference type="GO" id="GO:0016020">
    <property type="term" value="C:membrane"/>
    <property type="evidence" value="ECO:0007669"/>
    <property type="project" value="InterPro"/>
</dbReference>
<dbReference type="EMBL" id="JAHQIW010003904">
    <property type="protein sequence ID" value="KAJ1360542.1"/>
    <property type="molecule type" value="Genomic_DNA"/>
</dbReference>
<evidence type="ECO:0000256" key="3">
    <source>
        <dbReference type="ARBA" id="ARBA00022741"/>
    </source>
</evidence>
<keyword evidence="4" id="KW-0067">ATP-binding</keyword>
<feature type="transmembrane region" description="Helical" evidence="7">
    <location>
        <begin position="39"/>
        <end position="65"/>
    </location>
</feature>
<keyword evidence="10" id="KW-1185">Reference proteome</keyword>
<keyword evidence="6 7" id="KW-0472">Membrane</keyword>
<evidence type="ECO:0000313" key="9">
    <source>
        <dbReference type="EMBL" id="KAJ1360542.1"/>
    </source>
</evidence>
<evidence type="ECO:0000256" key="6">
    <source>
        <dbReference type="ARBA" id="ARBA00023136"/>
    </source>
</evidence>
<reference evidence="9" key="1">
    <citation type="submission" date="2021-06" db="EMBL/GenBank/DDBJ databases">
        <title>Parelaphostrongylus tenuis whole genome reference sequence.</title>
        <authorList>
            <person name="Garwood T.J."/>
            <person name="Larsen P.A."/>
            <person name="Fountain-Jones N.M."/>
            <person name="Garbe J.R."/>
            <person name="Macchietto M.G."/>
            <person name="Kania S.A."/>
            <person name="Gerhold R.W."/>
            <person name="Richards J.E."/>
            <person name="Wolf T.M."/>
        </authorList>
    </citation>
    <scope>NUCLEOTIDE SEQUENCE</scope>
    <source>
        <strain evidence="9">MNPRO001-30</strain>
        <tissue evidence="9">Meninges</tissue>
    </source>
</reference>
<dbReference type="InterPro" id="IPR011527">
    <property type="entry name" value="ABC1_TM_dom"/>
</dbReference>